<dbReference type="InterPro" id="IPR037523">
    <property type="entry name" value="VOC_core"/>
</dbReference>
<reference evidence="3 4" key="1">
    <citation type="submission" date="2020-07" db="EMBL/GenBank/DDBJ databases">
        <title>Streptomyces isolated from Indian soil.</title>
        <authorList>
            <person name="Mandal S."/>
            <person name="Maiti P.K."/>
        </authorList>
    </citation>
    <scope>NUCLEOTIDE SEQUENCE [LARGE SCALE GENOMIC DNA]</scope>
    <source>
        <strain evidence="3 4">PSKA54</strain>
    </source>
</reference>
<evidence type="ECO:0000259" key="2">
    <source>
        <dbReference type="PROSITE" id="PS51819"/>
    </source>
</evidence>
<dbReference type="Gene3D" id="3.10.180.10">
    <property type="entry name" value="2,3-Dihydroxybiphenyl 1,2-Dioxygenase, domain 1"/>
    <property type="match status" value="1"/>
</dbReference>
<sequence>MTPVPGPAPTGTARPALAPGDRIDHVAYAVRDIDAALPWWTDVIGLPLVHDEIAHEPGSRLAYLEAGAGVFVQLVQPVLPNAVQDFLDTHGEGLHHVAFTVSSLTDVTARLGDTAPVFAGGRGCDACFLSTAPSGLRIELVPPRTH</sequence>
<evidence type="ECO:0000313" key="4">
    <source>
        <dbReference type="Proteomes" id="UP000586976"/>
    </source>
</evidence>
<dbReference type="GO" id="GO:0046872">
    <property type="term" value="F:metal ion binding"/>
    <property type="evidence" value="ECO:0007669"/>
    <property type="project" value="UniProtKB-KW"/>
</dbReference>
<dbReference type="PANTHER" id="PTHR43048">
    <property type="entry name" value="METHYLMALONYL-COA EPIMERASE"/>
    <property type="match status" value="1"/>
</dbReference>
<dbReference type="PANTHER" id="PTHR43048:SF3">
    <property type="entry name" value="METHYLMALONYL-COA EPIMERASE, MITOCHONDRIAL"/>
    <property type="match status" value="1"/>
</dbReference>
<dbReference type="InterPro" id="IPR029068">
    <property type="entry name" value="Glyas_Bleomycin-R_OHBP_Dase"/>
</dbReference>
<dbReference type="Proteomes" id="UP000586976">
    <property type="component" value="Unassembled WGS sequence"/>
</dbReference>
<feature type="domain" description="VOC" evidence="2">
    <location>
        <begin position="22"/>
        <end position="146"/>
    </location>
</feature>
<dbReference type="AlphaFoldDB" id="A0A7W2HGJ3"/>
<evidence type="ECO:0000256" key="1">
    <source>
        <dbReference type="ARBA" id="ARBA00022723"/>
    </source>
</evidence>
<dbReference type="EMBL" id="JACEQY010000017">
    <property type="protein sequence ID" value="MBA4863040.1"/>
    <property type="molecule type" value="Genomic_DNA"/>
</dbReference>
<gene>
    <name evidence="3" type="ORF">H1V43_16930</name>
</gene>
<name>A0A7W2HGJ3_9ACTN</name>
<dbReference type="SUPFAM" id="SSF54593">
    <property type="entry name" value="Glyoxalase/Bleomycin resistance protein/Dihydroxybiphenyl dioxygenase"/>
    <property type="match status" value="1"/>
</dbReference>
<accession>A0A7W2HGJ3</accession>
<keyword evidence="4" id="KW-1185">Reference proteome</keyword>
<dbReference type="InterPro" id="IPR051785">
    <property type="entry name" value="MMCE/EMCE_epimerase"/>
</dbReference>
<dbReference type="PROSITE" id="PS51819">
    <property type="entry name" value="VOC"/>
    <property type="match status" value="1"/>
</dbReference>
<evidence type="ECO:0000313" key="3">
    <source>
        <dbReference type="EMBL" id="MBA4863040.1"/>
    </source>
</evidence>
<dbReference type="Pfam" id="PF13669">
    <property type="entry name" value="Glyoxalase_4"/>
    <property type="match status" value="1"/>
</dbReference>
<dbReference type="GO" id="GO:0046491">
    <property type="term" value="P:L-methylmalonyl-CoA metabolic process"/>
    <property type="evidence" value="ECO:0007669"/>
    <property type="project" value="TreeGrafter"/>
</dbReference>
<comment type="caution">
    <text evidence="3">The sequence shown here is derived from an EMBL/GenBank/DDBJ whole genome shotgun (WGS) entry which is preliminary data.</text>
</comment>
<dbReference type="GO" id="GO:0004493">
    <property type="term" value="F:methylmalonyl-CoA epimerase activity"/>
    <property type="evidence" value="ECO:0007669"/>
    <property type="project" value="TreeGrafter"/>
</dbReference>
<proteinExistence type="predicted"/>
<organism evidence="3 4">
    <name type="scientific">Streptomyces himalayensis subsp. aureolus</name>
    <dbReference type="NCBI Taxonomy" id="2758039"/>
    <lineage>
        <taxon>Bacteria</taxon>
        <taxon>Bacillati</taxon>
        <taxon>Actinomycetota</taxon>
        <taxon>Actinomycetes</taxon>
        <taxon>Kitasatosporales</taxon>
        <taxon>Streptomycetaceae</taxon>
        <taxon>Streptomyces</taxon>
        <taxon>Streptomyces himalayensis</taxon>
    </lineage>
</organism>
<protein>
    <submittedName>
        <fullName evidence="3">VOC family protein</fullName>
    </submittedName>
</protein>
<dbReference type="RefSeq" id="WP_181864797.1">
    <property type="nucleotide sequence ID" value="NZ_JACEQY010000017.1"/>
</dbReference>
<keyword evidence="1" id="KW-0479">Metal-binding</keyword>